<evidence type="ECO:0000313" key="2">
    <source>
        <dbReference type="Proteomes" id="UP000281553"/>
    </source>
</evidence>
<keyword evidence="2" id="KW-1185">Reference proteome</keyword>
<sequence>MRTEIAFEFYFFLPKDKMFQRLKVIVKKVAKENTRFLVVGFPMEFEKFSQFKQQITTNLHILFLDVDYSTAQQKYHENSQLPAEEKALADARFLSKLSHFYEESMVLTEVLDSQTQLHKVNGNMDDQAILKELSNYVGQAGK</sequence>
<dbReference type="AlphaFoldDB" id="A0A3P7L3F6"/>
<proteinExistence type="predicted"/>
<dbReference type="Gene3D" id="3.40.50.300">
    <property type="entry name" value="P-loop containing nucleotide triphosphate hydrolases"/>
    <property type="match status" value="1"/>
</dbReference>
<dbReference type="Proteomes" id="UP000281553">
    <property type="component" value="Unassembled WGS sequence"/>
</dbReference>
<dbReference type="EMBL" id="UYRU01052475">
    <property type="protein sequence ID" value="VDN11885.1"/>
    <property type="molecule type" value="Genomic_DNA"/>
</dbReference>
<accession>A0A3P7L3F6</accession>
<organism evidence="1 2">
    <name type="scientific">Dibothriocephalus latus</name>
    <name type="common">Fish tapeworm</name>
    <name type="synonym">Diphyllobothrium latum</name>
    <dbReference type="NCBI Taxonomy" id="60516"/>
    <lineage>
        <taxon>Eukaryota</taxon>
        <taxon>Metazoa</taxon>
        <taxon>Spiralia</taxon>
        <taxon>Lophotrochozoa</taxon>
        <taxon>Platyhelminthes</taxon>
        <taxon>Cestoda</taxon>
        <taxon>Eucestoda</taxon>
        <taxon>Diphyllobothriidea</taxon>
        <taxon>Diphyllobothriidae</taxon>
        <taxon>Dibothriocephalus</taxon>
    </lineage>
</organism>
<protein>
    <submittedName>
        <fullName evidence="1">Uncharacterized protein</fullName>
    </submittedName>
</protein>
<dbReference type="InterPro" id="IPR027417">
    <property type="entry name" value="P-loop_NTPase"/>
</dbReference>
<gene>
    <name evidence="1" type="ORF">DILT_LOCUS7716</name>
</gene>
<reference evidence="1 2" key="1">
    <citation type="submission" date="2018-11" db="EMBL/GenBank/DDBJ databases">
        <authorList>
            <consortium name="Pathogen Informatics"/>
        </authorList>
    </citation>
    <scope>NUCLEOTIDE SEQUENCE [LARGE SCALE GENOMIC DNA]</scope>
</reference>
<evidence type="ECO:0000313" key="1">
    <source>
        <dbReference type="EMBL" id="VDN11885.1"/>
    </source>
</evidence>
<name>A0A3P7L3F6_DIBLA</name>